<dbReference type="PANTHER" id="PTHR45969">
    <property type="entry name" value="RING ZINC FINGER PROTEIN-RELATED"/>
    <property type="match status" value="1"/>
</dbReference>
<dbReference type="GO" id="GO:0008270">
    <property type="term" value="F:zinc ion binding"/>
    <property type="evidence" value="ECO:0007669"/>
    <property type="project" value="UniProtKB-KW"/>
</dbReference>
<comment type="caution">
    <text evidence="7">The sequence shown here is derived from an EMBL/GenBank/DDBJ whole genome shotgun (WGS) entry which is preliminary data.</text>
</comment>
<name>A0ABD3L4B8_EUCGL</name>
<evidence type="ECO:0000256" key="2">
    <source>
        <dbReference type="ARBA" id="ARBA00022771"/>
    </source>
</evidence>
<dbReference type="InterPro" id="IPR001841">
    <property type="entry name" value="Znf_RING"/>
</dbReference>
<keyword evidence="8" id="KW-1185">Reference proteome</keyword>
<accession>A0ABD3L4B8</accession>
<dbReference type="PROSITE" id="PS50089">
    <property type="entry name" value="ZF_RING_2"/>
    <property type="match status" value="1"/>
</dbReference>
<gene>
    <name evidence="7" type="ORF">ACJRO7_013807</name>
</gene>
<dbReference type="Gene3D" id="3.30.40.10">
    <property type="entry name" value="Zinc/RING finger domain, C3HC4 (zinc finger)"/>
    <property type="match status" value="1"/>
</dbReference>
<evidence type="ECO:0000256" key="3">
    <source>
        <dbReference type="ARBA" id="ARBA00022833"/>
    </source>
</evidence>
<dbReference type="Pfam" id="PF17123">
    <property type="entry name" value="zf-RING_11"/>
    <property type="match status" value="1"/>
</dbReference>
<protein>
    <recommendedName>
        <fullName evidence="6">RING-type domain-containing protein</fullName>
    </recommendedName>
</protein>
<keyword evidence="3" id="KW-0862">Zinc</keyword>
<evidence type="ECO:0000313" key="8">
    <source>
        <dbReference type="Proteomes" id="UP001634007"/>
    </source>
</evidence>
<evidence type="ECO:0000256" key="5">
    <source>
        <dbReference type="SAM" id="MobiDB-lite"/>
    </source>
</evidence>
<dbReference type="AlphaFoldDB" id="A0ABD3L4B8"/>
<dbReference type="InterPro" id="IPR013083">
    <property type="entry name" value="Znf_RING/FYVE/PHD"/>
</dbReference>
<dbReference type="PANTHER" id="PTHR45969:SF11">
    <property type="entry name" value="RING_U-BOX SUPERFAMILY PROTEIN"/>
    <property type="match status" value="1"/>
</dbReference>
<dbReference type="Proteomes" id="UP001634007">
    <property type="component" value="Unassembled WGS sequence"/>
</dbReference>
<dbReference type="SUPFAM" id="SSF57850">
    <property type="entry name" value="RING/U-box"/>
    <property type="match status" value="1"/>
</dbReference>
<evidence type="ECO:0000259" key="6">
    <source>
        <dbReference type="PROSITE" id="PS50089"/>
    </source>
</evidence>
<evidence type="ECO:0000256" key="4">
    <source>
        <dbReference type="PROSITE-ProRule" id="PRU00175"/>
    </source>
</evidence>
<reference evidence="7 8" key="1">
    <citation type="submission" date="2024-11" db="EMBL/GenBank/DDBJ databases">
        <title>Chromosome-level genome assembly of Eucalyptus globulus Labill. provides insights into its genome evolution.</title>
        <authorList>
            <person name="Li X."/>
        </authorList>
    </citation>
    <scope>NUCLEOTIDE SEQUENCE [LARGE SCALE GENOMIC DNA]</scope>
    <source>
        <strain evidence="7">CL2024</strain>
        <tissue evidence="7">Fresh tender leaves</tissue>
    </source>
</reference>
<feature type="region of interest" description="Disordered" evidence="5">
    <location>
        <begin position="143"/>
        <end position="167"/>
    </location>
</feature>
<keyword evidence="2 4" id="KW-0863">Zinc-finger</keyword>
<feature type="domain" description="RING-type" evidence="6">
    <location>
        <begin position="85"/>
        <end position="144"/>
    </location>
</feature>
<evidence type="ECO:0000313" key="7">
    <source>
        <dbReference type="EMBL" id="KAL3744596.1"/>
    </source>
</evidence>
<dbReference type="EMBL" id="JBJKBG010000003">
    <property type="protein sequence ID" value="KAL3744596.1"/>
    <property type="molecule type" value="Genomic_DNA"/>
</dbReference>
<proteinExistence type="predicted"/>
<dbReference type="SMART" id="SM00184">
    <property type="entry name" value="RING"/>
    <property type="match status" value="1"/>
</dbReference>
<evidence type="ECO:0000256" key="1">
    <source>
        <dbReference type="ARBA" id="ARBA00022723"/>
    </source>
</evidence>
<sequence>MEDSKPIAAHHLLRKGSVLVGLLRRVLSWALKLRDRAAAAVESPRSRSPPPASSCPSSEIAGDGLPLATYGAAVAGRPGVSCDTCTVCFSPLAEGDEVRVLRNCCHLFHGECLDRWVGCHHDQGRDGRDDSSSGSNHRRCPLCRAPLWGPPPRPSSKQAGAGAERGWSVKRLCSSVRGGDP</sequence>
<keyword evidence="1" id="KW-0479">Metal-binding</keyword>
<organism evidence="7 8">
    <name type="scientific">Eucalyptus globulus</name>
    <name type="common">Tasmanian blue gum</name>
    <dbReference type="NCBI Taxonomy" id="34317"/>
    <lineage>
        <taxon>Eukaryota</taxon>
        <taxon>Viridiplantae</taxon>
        <taxon>Streptophyta</taxon>
        <taxon>Embryophyta</taxon>
        <taxon>Tracheophyta</taxon>
        <taxon>Spermatophyta</taxon>
        <taxon>Magnoliopsida</taxon>
        <taxon>eudicotyledons</taxon>
        <taxon>Gunneridae</taxon>
        <taxon>Pentapetalae</taxon>
        <taxon>rosids</taxon>
        <taxon>malvids</taxon>
        <taxon>Myrtales</taxon>
        <taxon>Myrtaceae</taxon>
        <taxon>Myrtoideae</taxon>
        <taxon>Eucalypteae</taxon>
        <taxon>Eucalyptus</taxon>
    </lineage>
</organism>